<dbReference type="GO" id="GO:0005667">
    <property type="term" value="C:transcription regulator complex"/>
    <property type="evidence" value="ECO:0007669"/>
    <property type="project" value="TreeGrafter"/>
</dbReference>
<dbReference type="SMART" id="SM00595">
    <property type="entry name" value="MADF"/>
    <property type="match status" value="1"/>
</dbReference>
<dbReference type="Pfam" id="PF10545">
    <property type="entry name" value="MADF_DNA_bdg"/>
    <property type="match status" value="1"/>
</dbReference>
<gene>
    <name evidence="3" type="primary">Adf1_5</name>
    <name evidence="3" type="ORF">g.133873</name>
</gene>
<accession>A0A2S2P570</accession>
<feature type="compositionally biased region" description="Basic residues" evidence="1">
    <location>
        <begin position="11"/>
        <end position="20"/>
    </location>
</feature>
<evidence type="ECO:0000256" key="1">
    <source>
        <dbReference type="SAM" id="MobiDB-lite"/>
    </source>
</evidence>
<dbReference type="EMBL" id="GGMR01011990">
    <property type="protein sequence ID" value="MBY24609.1"/>
    <property type="molecule type" value="Transcribed_RNA"/>
</dbReference>
<feature type="region of interest" description="Disordered" evidence="1">
    <location>
        <begin position="1"/>
        <end position="39"/>
    </location>
</feature>
<dbReference type="GO" id="GO:0005634">
    <property type="term" value="C:nucleus"/>
    <property type="evidence" value="ECO:0007669"/>
    <property type="project" value="TreeGrafter"/>
</dbReference>
<dbReference type="InterPro" id="IPR006578">
    <property type="entry name" value="MADF-dom"/>
</dbReference>
<evidence type="ECO:0000259" key="2">
    <source>
        <dbReference type="PROSITE" id="PS51029"/>
    </source>
</evidence>
<organism evidence="3">
    <name type="scientific">Schizaphis graminum</name>
    <name type="common">Green bug aphid</name>
    <dbReference type="NCBI Taxonomy" id="13262"/>
    <lineage>
        <taxon>Eukaryota</taxon>
        <taxon>Metazoa</taxon>
        <taxon>Ecdysozoa</taxon>
        <taxon>Arthropoda</taxon>
        <taxon>Hexapoda</taxon>
        <taxon>Insecta</taxon>
        <taxon>Pterygota</taxon>
        <taxon>Neoptera</taxon>
        <taxon>Paraneoptera</taxon>
        <taxon>Hemiptera</taxon>
        <taxon>Sternorrhyncha</taxon>
        <taxon>Aphidomorpha</taxon>
        <taxon>Aphidoidea</taxon>
        <taxon>Aphididae</taxon>
        <taxon>Aphidini</taxon>
        <taxon>Schizaphis</taxon>
    </lineage>
</organism>
<name>A0A2S2P570_SCHGA</name>
<dbReference type="GO" id="GO:0006357">
    <property type="term" value="P:regulation of transcription by RNA polymerase II"/>
    <property type="evidence" value="ECO:0007669"/>
    <property type="project" value="TreeGrafter"/>
</dbReference>
<protein>
    <submittedName>
        <fullName evidence="3">Transcription factor Adf-1</fullName>
    </submittedName>
</protein>
<sequence>MPSPASTPSAQRKRRRRRDHHPQNQLQPYHSPHHGAVVSLPADTTTTSLSPVALATAAAVASNAATTASSTASVVAAAMAIANETNIDLIMINKIKQHQVLYDTDEDQYKYIDKRDKAWKEVADELGMPVNDVKLRWKRLRDNFRVSIKRTKGLNLKPGLPFVEGKPWKYQREMEFLLPFMQIGG</sequence>
<feature type="domain" description="MADF" evidence="2">
    <location>
        <begin position="90"/>
        <end position="182"/>
    </location>
</feature>
<proteinExistence type="predicted"/>
<evidence type="ECO:0000313" key="3">
    <source>
        <dbReference type="EMBL" id="MBY24609.1"/>
    </source>
</evidence>
<dbReference type="AlphaFoldDB" id="A0A2S2P570"/>
<reference evidence="3" key="1">
    <citation type="submission" date="2018-04" db="EMBL/GenBank/DDBJ databases">
        <title>Transcriptome of Schizaphis graminum biotype I.</title>
        <authorList>
            <person name="Scully E.D."/>
            <person name="Geib S.M."/>
            <person name="Palmer N.A."/>
            <person name="Koch K."/>
            <person name="Bradshaw J."/>
            <person name="Heng-Moss T."/>
            <person name="Sarath G."/>
        </authorList>
    </citation>
    <scope>NUCLEOTIDE SEQUENCE</scope>
</reference>
<dbReference type="PROSITE" id="PS51029">
    <property type="entry name" value="MADF"/>
    <property type="match status" value="1"/>
</dbReference>
<feature type="compositionally biased region" description="Polar residues" evidence="1">
    <location>
        <begin position="1"/>
        <end position="10"/>
    </location>
</feature>
<dbReference type="PANTHER" id="PTHR12243">
    <property type="entry name" value="MADF DOMAIN TRANSCRIPTION FACTOR"/>
    <property type="match status" value="1"/>
</dbReference>
<dbReference type="InterPro" id="IPR039353">
    <property type="entry name" value="TF_Adf1"/>
</dbReference>
<dbReference type="PANTHER" id="PTHR12243:SF67">
    <property type="entry name" value="COREPRESSOR OF PANGOLIN, ISOFORM A-RELATED"/>
    <property type="match status" value="1"/>
</dbReference>